<protein>
    <recommendedName>
        <fullName evidence="8">Dihydrofolate synthase/folylpolyglutamate synthase</fullName>
        <ecNumber evidence="6">6.3.2.12</ecNumber>
        <ecNumber evidence="7">6.3.2.17</ecNumber>
    </recommendedName>
    <alternativeName>
        <fullName evidence="15">Tetrahydrofolylpolyglutamate synthase</fullName>
    </alternativeName>
</protein>
<comment type="pathway">
    <text evidence="3">Cofactor biosynthesis; tetrahydrofolylpolyglutamate biosynthesis.</text>
</comment>
<evidence type="ECO:0000256" key="16">
    <source>
        <dbReference type="ARBA" id="ARBA00047493"/>
    </source>
</evidence>
<dbReference type="Gene3D" id="3.90.190.20">
    <property type="entry name" value="Mur ligase, C-terminal domain"/>
    <property type="match status" value="1"/>
</dbReference>
<dbReference type="EC" id="6.3.2.17" evidence="7"/>
<dbReference type="GO" id="GO:0046872">
    <property type="term" value="F:metal ion binding"/>
    <property type="evidence" value="ECO:0007669"/>
    <property type="project" value="UniProtKB-KW"/>
</dbReference>
<evidence type="ECO:0000256" key="14">
    <source>
        <dbReference type="ARBA" id="ARBA00022909"/>
    </source>
</evidence>
<keyword evidence="10" id="KW-0479">Metal-binding</keyword>
<comment type="pathway">
    <text evidence="2">Cofactor biosynthesis; tetrahydrofolate biosynthesis; 7,8-dihydrofolate from 2-amino-4-hydroxy-6-hydroxymethyl-7,8-dihydropteridine diphosphate and 4-aminobenzoate: step 2/2.</text>
</comment>
<dbReference type="SUPFAM" id="SSF53623">
    <property type="entry name" value="MurD-like peptide ligases, catalytic domain"/>
    <property type="match status" value="1"/>
</dbReference>
<accession>A0A150LEU0</accession>
<gene>
    <name evidence="21" type="ORF">B4102_1653</name>
</gene>
<evidence type="ECO:0000256" key="2">
    <source>
        <dbReference type="ARBA" id="ARBA00004799"/>
    </source>
</evidence>
<dbReference type="SUPFAM" id="SSF53244">
    <property type="entry name" value="MurD-like peptide ligases, peptide-binding domain"/>
    <property type="match status" value="1"/>
</dbReference>
<dbReference type="GO" id="GO:0046656">
    <property type="term" value="P:folic acid biosynthetic process"/>
    <property type="evidence" value="ECO:0007669"/>
    <property type="project" value="UniProtKB-KW"/>
</dbReference>
<comment type="similarity">
    <text evidence="4 18">Belongs to the folylpolyglutamate synthase family.</text>
</comment>
<evidence type="ECO:0000256" key="13">
    <source>
        <dbReference type="ARBA" id="ARBA00022842"/>
    </source>
</evidence>
<evidence type="ECO:0000256" key="18">
    <source>
        <dbReference type="PIRNR" id="PIRNR001563"/>
    </source>
</evidence>
<dbReference type="AlphaFoldDB" id="A0A150LEU0"/>
<evidence type="ECO:0000256" key="12">
    <source>
        <dbReference type="ARBA" id="ARBA00022840"/>
    </source>
</evidence>
<dbReference type="InterPro" id="IPR036615">
    <property type="entry name" value="Mur_ligase_C_dom_sf"/>
</dbReference>
<dbReference type="EC" id="6.3.2.12" evidence="6"/>
<dbReference type="InterPro" id="IPR018109">
    <property type="entry name" value="Folylpolyglutamate_synth_CS"/>
</dbReference>
<dbReference type="PATRIC" id="fig|46224.3.peg.711"/>
<dbReference type="GO" id="GO:0008841">
    <property type="term" value="F:dihydrofolate synthase activity"/>
    <property type="evidence" value="ECO:0007669"/>
    <property type="project" value="UniProtKB-EC"/>
</dbReference>
<evidence type="ECO:0000256" key="11">
    <source>
        <dbReference type="ARBA" id="ARBA00022741"/>
    </source>
</evidence>
<evidence type="ECO:0000256" key="17">
    <source>
        <dbReference type="ARBA" id="ARBA00049161"/>
    </source>
</evidence>
<evidence type="ECO:0000256" key="15">
    <source>
        <dbReference type="ARBA" id="ARBA00030592"/>
    </source>
</evidence>
<dbReference type="InterPro" id="IPR001645">
    <property type="entry name" value="Folylpolyglutamate_synth"/>
</dbReference>
<evidence type="ECO:0000259" key="20">
    <source>
        <dbReference type="Pfam" id="PF08245"/>
    </source>
</evidence>
<dbReference type="PROSITE" id="PS01011">
    <property type="entry name" value="FOLYLPOLYGLU_SYNT_1"/>
    <property type="match status" value="1"/>
</dbReference>
<dbReference type="Proteomes" id="UP000075666">
    <property type="component" value="Unassembled WGS sequence"/>
</dbReference>
<comment type="catalytic activity">
    <reaction evidence="16">
        <text>(6S)-5,6,7,8-tetrahydrofolyl-(gamma-L-Glu)(n) + L-glutamate + ATP = (6S)-5,6,7,8-tetrahydrofolyl-(gamma-L-Glu)(n+1) + ADP + phosphate + H(+)</text>
        <dbReference type="Rhea" id="RHEA:10580"/>
        <dbReference type="Rhea" id="RHEA-COMP:14738"/>
        <dbReference type="Rhea" id="RHEA-COMP:14740"/>
        <dbReference type="ChEBI" id="CHEBI:15378"/>
        <dbReference type="ChEBI" id="CHEBI:29985"/>
        <dbReference type="ChEBI" id="CHEBI:30616"/>
        <dbReference type="ChEBI" id="CHEBI:43474"/>
        <dbReference type="ChEBI" id="CHEBI:141005"/>
        <dbReference type="ChEBI" id="CHEBI:456216"/>
        <dbReference type="EC" id="6.3.2.17"/>
    </reaction>
</comment>
<dbReference type="InterPro" id="IPR013221">
    <property type="entry name" value="Mur_ligase_cen"/>
</dbReference>
<feature type="domain" description="Mur ligase C-terminal" evidence="19">
    <location>
        <begin position="294"/>
        <end position="411"/>
    </location>
</feature>
<dbReference type="Pfam" id="PF02875">
    <property type="entry name" value="Mur_ligase_C"/>
    <property type="match status" value="1"/>
</dbReference>
<keyword evidence="13" id="KW-0460">Magnesium</keyword>
<feature type="domain" description="Mur ligase central" evidence="20">
    <location>
        <begin position="45"/>
        <end position="272"/>
    </location>
</feature>
<dbReference type="NCBIfam" id="TIGR01499">
    <property type="entry name" value="folC"/>
    <property type="match status" value="1"/>
</dbReference>
<dbReference type="PANTHER" id="PTHR11136">
    <property type="entry name" value="FOLYLPOLYGLUTAMATE SYNTHASE-RELATED"/>
    <property type="match status" value="1"/>
</dbReference>
<proteinExistence type="inferred from homology"/>
<dbReference type="GO" id="GO:0005524">
    <property type="term" value="F:ATP binding"/>
    <property type="evidence" value="ECO:0007669"/>
    <property type="project" value="UniProtKB-KW"/>
</dbReference>
<keyword evidence="22" id="KW-1185">Reference proteome</keyword>
<comment type="subunit">
    <text evidence="5">Monomer.</text>
</comment>
<name>A0A150LEU0_9BACI</name>
<dbReference type="FunFam" id="3.40.1190.10:FF:000004">
    <property type="entry name" value="Dihydrofolate synthase/folylpolyglutamate synthase"/>
    <property type="match status" value="1"/>
</dbReference>
<evidence type="ECO:0000313" key="22">
    <source>
        <dbReference type="Proteomes" id="UP000075666"/>
    </source>
</evidence>
<evidence type="ECO:0000256" key="7">
    <source>
        <dbReference type="ARBA" id="ARBA00013025"/>
    </source>
</evidence>
<evidence type="ECO:0000256" key="8">
    <source>
        <dbReference type="ARBA" id="ARBA00019357"/>
    </source>
</evidence>
<dbReference type="InterPro" id="IPR036565">
    <property type="entry name" value="Mur-like_cat_sf"/>
</dbReference>
<dbReference type="PIRSF" id="PIRSF001563">
    <property type="entry name" value="Folylpolyglu_synth"/>
    <property type="match status" value="1"/>
</dbReference>
<comment type="caution">
    <text evidence="21">The sequence shown here is derived from an EMBL/GenBank/DDBJ whole genome shotgun (WGS) entry which is preliminary data.</text>
</comment>
<organism evidence="21 22">
    <name type="scientific">Heyndrickxia sporothermodurans</name>
    <dbReference type="NCBI Taxonomy" id="46224"/>
    <lineage>
        <taxon>Bacteria</taxon>
        <taxon>Bacillati</taxon>
        <taxon>Bacillota</taxon>
        <taxon>Bacilli</taxon>
        <taxon>Bacillales</taxon>
        <taxon>Bacillaceae</taxon>
        <taxon>Heyndrickxia</taxon>
    </lineage>
</organism>
<dbReference type="RefSeq" id="WP_066227185.1">
    <property type="nucleotide sequence ID" value="NZ_LQYN01000011.1"/>
</dbReference>
<keyword evidence="14" id="KW-0289">Folate biosynthesis</keyword>
<comment type="catalytic activity">
    <reaction evidence="17">
        <text>7,8-dihydropteroate + L-glutamate + ATP = 7,8-dihydrofolate + ADP + phosphate + H(+)</text>
        <dbReference type="Rhea" id="RHEA:23584"/>
        <dbReference type="ChEBI" id="CHEBI:15378"/>
        <dbReference type="ChEBI" id="CHEBI:17839"/>
        <dbReference type="ChEBI" id="CHEBI:29985"/>
        <dbReference type="ChEBI" id="CHEBI:30616"/>
        <dbReference type="ChEBI" id="CHEBI:43474"/>
        <dbReference type="ChEBI" id="CHEBI:57451"/>
        <dbReference type="ChEBI" id="CHEBI:456216"/>
        <dbReference type="EC" id="6.3.2.12"/>
    </reaction>
</comment>
<dbReference type="Gene3D" id="3.40.1190.10">
    <property type="entry name" value="Mur-like, catalytic domain"/>
    <property type="match status" value="1"/>
</dbReference>
<dbReference type="GO" id="GO:0005737">
    <property type="term" value="C:cytoplasm"/>
    <property type="evidence" value="ECO:0007669"/>
    <property type="project" value="TreeGrafter"/>
</dbReference>
<dbReference type="STRING" id="46224.B4102_1653"/>
<evidence type="ECO:0000256" key="5">
    <source>
        <dbReference type="ARBA" id="ARBA00011245"/>
    </source>
</evidence>
<sequence>MLTYEESIDWINSRLKFGIKPGLERMEWMMKKLGSPEKKLKVIHIGGTNGKGSTVTYLRSILNEAGYRVGTFTSPYIETFNERISVNGQPITDEEIIQLVNSIQPFVEEIETTNLGSLTEFEVITVMAIYYFAYMNPMDMTIFEVGLGGRLDSTNILQPILSIITNIGMDHVNILGHTVAEIAFEKAGIIKNEIPVITGAKQKEALEVIKNKSKEMNAKLFISRDDFKVENIRTLNRGEQFTFSYSNVQYQNLVINMLGKHQIENAILAIRAAIFLHIDEPMIREGLKKAFWPGRMEVLSEHPFVIVDGAHNPEGINSLINTLQEHFPYKKKKMIFAALSDKELTNMIQPLAKLDAEVYFTEFDFPRAASAEQLFSLHLLPQAKVNKNWKKLLEEMFNALEENEMLIISGSLYFISNVKLFFKEFTQI</sequence>
<evidence type="ECO:0000256" key="9">
    <source>
        <dbReference type="ARBA" id="ARBA00022598"/>
    </source>
</evidence>
<evidence type="ECO:0000256" key="10">
    <source>
        <dbReference type="ARBA" id="ARBA00022723"/>
    </source>
</evidence>
<dbReference type="OrthoDB" id="9809356at2"/>
<evidence type="ECO:0000313" key="21">
    <source>
        <dbReference type="EMBL" id="KYD10867.1"/>
    </source>
</evidence>
<dbReference type="InterPro" id="IPR004101">
    <property type="entry name" value="Mur_ligase_C"/>
</dbReference>
<evidence type="ECO:0000256" key="6">
    <source>
        <dbReference type="ARBA" id="ARBA00013023"/>
    </source>
</evidence>
<comment type="cofactor">
    <cofactor evidence="1">
        <name>Mg(2+)</name>
        <dbReference type="ChEBI" id="CHEBI:18420"/>
    </cofactor>
</comment>
<dbReference type="GO" id="GO:0004326">
    <property type="term" value="F:tetrahydrofolylpolyglutamate synthase activity"/>
    <property type="evidence" value="ECO:0007669"/>
    <property type="project" value="UniProtKB-EC"/>
</dbReference>
<reference evidence="21 22" key="1">
    <citation type="submission" date="2016-01" db="EMBL/GenBank/DDBJ databases">
        <title>Genome Sequences of Twelve Sporeforming Bacillus Species Isolated from Foods.</title>
        <authorList>
            <person name="Berendsen E.M."/>
            <person name="Wells-Bennik M.H."/>
            <person name="Krawcyk A.O."/>
            <person name="De Jong A."/>
            <person name="Holsappel S."/>
            <person name="Eijlander R.T."/>
            <person name="Kuipers O.P."/>
        </authorList>
    </citation>
    <scope>NUCLEOTIDE SEQUENCE [LARGE SCALE GENOMIC DNA]</scope>
    <source>
        <strain evidence="21 22">B4102</strain>
    </source>
</reference>
<dbReference type="Pfam" id="PF08245">
    <property type="entry name" value="Mur_ligase_M"/>
    <property type="match status" value="1"/>
</dbReference>
<keyword evidence="12 18" id="KW-0067">ATP-binding</keyword>
<dbReference type="PANTHER" id="PTHR11136:SF0">
    <property type="entry name" value="DIHYDROFOLATE SYNTHETASE-RELATED"/>
    <property type="match status" value="1"/>
</dbReference>
<keyword evidence="9 18" id="KW-0436">Ligase</keyword>
<evidence type="ECO:0000259" key="19">
    <source>
        <dbReference type="Pfam" id="PF02875"/>
    </source>
</evidence>
<evidence type="ECO:0000256" key="1">
    <source>
        <dbReference type="ARBA" id="ARBA00001946"/>
    </source>
</evidence>
<dbReference type="EMBL" id="LQYN01000011">
    <property type="protein sequence ID" value="KYD10867.1"/>
    <property type="molecule type" value="Genomic_DNA"/>
</dbReference>
<evidence type="ECO:0000256" key="4">
    <source>
        <dbReference type="ARBA" id="ARBA00008276"/>
    </source>
</evidence>
<keyword evidence="11 18" id="KW-0547">Nucleotide-binding</keyword>
<dbReference type="PROSITE" id="PS01012">
    <property type="entry name" value="FOLYLPOLYGLU_SYNT_2"/>
    <property type="match status" value="1"/>
</dbReference>
<evidence type="ECO:0000256" key="3">
    <source>
        <dbReference type="ARBA" id="ARBA00005150"/>
    </source>
</evidence>